<evidence type="ECO:0000256" key="1">
    <source>
        <dbReference type="SAM" id="MobiDB-lite"/>
    </source>
</evidence>
<evidence type="ECO:0000313" key="3">
    <source>
        <dbReference type="Proteomes" id="UP000828390"/>
    </source>
</evidence>
<dbReference type="Proteomes" id="UP000828390">
    <property type="component" value="Unassembled WGS sequence"/>
</dbReference>
<sequence length="94" mass="10454">MHSYSPYHPPPHPLPPPPSHPPPPSPPLLSTSLSKDMLSLYHGAVLMLEHTDENKMALKVHVHPLTSRLKVQKCKKIAAIICRKSEDIQTDKAV</sequence>
<protein>
    <submittedName>
        <fullName evidence="2">Uncharacterized protein</fullName>
    </submittedName>
</protein>
<keyword evidence="3" id="KW-1185">Reference proteome</keyword>
<feature type="compositionally biased region" description="Pro residues" evidence="1">
    <location>
        <begin position="7"/>
        <end position="27"/>
    </location>
</feature>
<reference evidence="2" key="1">
    <citation type="journal article" date="2019" name="bioRxiv">
        <title>The Genome of the Zebra Mussel, Dreissena polymorpha: A Resource for Invasive Species Research.</title>
        <authorList>
            <person name="McCartney M.A."/>
            <person name="Auch B."/>
            <person name="Kono T."/>
            <person name="Mallez S."/>
            <person name="Zhang Y."/>
            <person name="Obille A."/>
            <person name="Becker A."/>
            <person name="Abrahante J.E."/>
            <person name="Garbe J."/>
            <person name="Badalamenti J.P."/>
            <person name="Herman A."/>
            <person name="Mangelson H."/>
            <person name="Liachko I."/>
            <person name="Sullivan S."/>
            <person name="Sone E.D."/>
            <person name="Koren S."/>
            <person name="Silverstein K.A.T."/>
            <person name="Beckman K.B."/>
            <person name="Gohl D.M."/>
        </authorList>
    </citation>
    <scope>NUCLEOTIDE SEQUENCE</scope>
    <source>
        <strain evidence="2">Duluth1</strain>
        <tissue evidence="2">Whole animal</tissue>
    </source>
</reference>
<feature type="region of interest" description="Disordered" evidence="1">
    <location>
        <begin position="1"/>
        <end position="31"/>
    </location>
</feature>
<reference evidence="2" key="2">
    <citation type="submission" date="2020-11" db="EMBL/GenBank/DDBJ databases">
        <authorList>
            <person name="McCartney M.A."/>
            <person name="Auch B."/>
            <person name="Kono T."/>
            <person name="Mallez S."/>
            <person name="Becker A."/>
            <person name="Gohl D.M."/>
            <person name="Silverstein K.A.T."/>
            <person name="Koren S."/>
            <person name="Bechman K.B."/>
            <person name="Herman A."/>
            <person name="Abrahante J.E."/>
            <person name="Garbe J."/>
        </authorList>
    </citation>
    <scope>NUCLEOTIDE SEQUENCE</scope>
    <source>
        <strain evidence="2">Duluth1</strain>
        <tissue evidence="2">Whole animal</tissue>
    </source>
</reference>
<accession>A0A9D3YUR1</accession>
<comment type="caution">
    <text evidence="2">The sequence shown here is derived from an EMBL/GenBank/DDBJ whole genome shotgun (WGS) entry which is preliminary data.</text>
</comment>
<gene>
    <name evidence="2" type="ORF">DPMN_079589</name>
</gene>
<proteinExistence type="predicted"/>
<organism evidence="2 3">
    <name type="scientific">Dreissena polymorpha</name>
    <name type="common">Zebra mussel</name>
    <name type="synonym">Mytilus polymorpha</name>
    <dbReference type="NCBI Taxonomy" id="45954"/>
    <lineage>
        <taxon>Eukaryota</taxon>
        <taxon>Metazoa</taxon>
        <taxon>Spiralia</taxon>
        <taxon>Lophotrochozoa</taxon>
        <taxon>Mollusca</taxon>
        <taxon>Bivalvia</taxon>
        <taxon>Autobranchia</taxon>
        <taxon>Heteroconchia</taxon>
        <taxon>Euheterodonta</taxon>
        <taxon>Imparidentia</taxon>
        <taxon>Neoheterodontei</taxon>
        <taxon>Myida</taxon>
        <taxon>Dreissenoidea</taxon>
        <taxon>Dreissenidae</taxon>
        <taxon>Dreissena</taxon>
    </lineage>
</organism>
<dbReference type="EMBL" id="JAIWYP010000015">
    <property type="protein sequence ID" value="KAH3704533.1"/>
    <property type="molecule type" value="Genomic_DNA"/>
</dbReference>
<evidence type="ECO:0000313" key="2">
    <source>
        <dbReference type="EMBL" id="KAH3704533.1"/>
    </source>
</evidence>
<name>A0A9D3YUR1_DREPO</name>
<dbReference type="AlphaFoldDB" id="A0A9D3YUR1"/>